<evidence type="ECO:0000256" key="2">
    <source>
        <dbReference type="ARBA" id="ARBA00022679"/>
    </source>
</evidence>
<gene>
    <name evidence="8" type="ORF">JR050_04740</name>
</gene>
<evidence type="ECO:0000256" key="1">
    <source>
        <dbReference type="ARBA" id="ARBA00022603"/>
    </source>
</evidence>
<comment type="catalytic activity">
    <reaction evidence="7">
        <text>a 2'-deoxycytidine in DNA + S-adenosyl-L-methionine = a 5-methyl-2'-deoxycytidine in DNA + S-adenosyl-L-homocysteine + H(+)</text>
        <dbReference type="Rhea" id="RHEA:13681"/>
        <dbReference type="Rhea" id="RHEA-COMP:11369"/>
        <dbReference type="Rhea" id="RHEA-COMP:11370"/>
        <dbReference type="ChEBI" id="CHEBI:15378"/>
        <dbReference type="ChEBI" id="CHEBI:57856"/>
        <dbReference type="ChEBI" id="CHEBI:59789"/>
        <dbReference type="ChEBI" id="CHEBI:85452"/>
        <dbReference type="ChEBI" id="CHEBI:85454"/>
        <dbReference type="EC" id="2.1.1.37"/>
    </reaction>
</comment>
<dbReference type="GO" id="GO:0032259">
    <property type="term" value="P:methylation"/>
    <property type="evidence" value="ECO:0007669"/>
    <property type="project" value="UniProtKB-KW"/>
</dbReference>
<dbReference type="SUPFAM" id="SSF53335">
    <property type="entry name" value="S-adenosyl-L-methionine-dependent methyltransferases"/>
    <property type="match status" value="1"/>
</dbReference>
<keyword evidence="4" id="KW-0680">Restriction system</keyword>
<keyword evidence="2 5" id="KW-0808">Transferase</keyword>
<feature type="active site" evidence="5">
    <location>
        <position position="116"/>
    </location>
</feature>
<sequence>MLRIASVFSGIGSVEYALKRLNIPHEIIFACDNGDIELKDIDEHGLRNKIMNTKDPKEKKKLVDDLYAASRKTNFVKQTYFENYPITEDKWHNDVKFIDGTQYKGKVDLFVGGSPCQSFSIMGYQKGLEDTRGTLFYDFARLVDQIEPKVFIYENVQGLTKHDKGNTWEVVSGVFHSLGYKIYDKVLDSADFGIPQKRRRIFVIGFKNDNAEFEFPNPVDLPFTLQDFLIDSTKEGNFTLDDAGSIQLTKEPEVVHDKYYLSEKVLAHVMSTGTKGYYTKPEIDLKIARPLLSTMHKMHRAGVDNYVTTNNKVRKLTPRECFRLMGYDDTYKIVVSDTQAYRQAGNSIVVDVFIHLLKSINKAEKLF</sequence>
<dbReference type="InterPro" id="IPR029063">
    <property type="entry name" value="SAM-dependent_MTases_sf"/>
</dbReference>
<keyword evidence="3 5" id="KW-0949">S-adenosyl-L-methionine</keyword>
<dbReference type="EC" id="2.1.1.37" evidence="7"/>
<dbReference type="RefSeq" id="WP_204202375.1">
    <property type="nucleotide sequence ID" value="NZ_JAFELM010000017.1"/>
</dbReference>
<evidence type="ECO:0000256" key="7">
    <source>
        <dbReference type="RuleBase" id="RU000417"/>
    </source>
</evidence>
<keyword evidence="1 5" id="KW-0489">Methyltransferase</keyword>
<dbReference type="Gene3D" id="3.90.120.10">
    <property type="entry name" value="DNA Methylase, subunit A, domain 2"/>
    <property type="match status" value="1"/>
</dbReference>
<reference evidence="8 9" key="1">
    <citation type="submission" date="2021-02" db="EMBL/GenBank/DDBJ databases">
        <title>Bacillus sp. RD4P76, an endophyte from a halophyte.</title>
        <authorList>
            <person name="Sun J.-Q."/>
        </authorList>
    </citation>
    <scope>NUCLEOTIDE SEQUENCE [LARGE SCALE GENOMIC DNA]</scope>
    <source>
        <strain evidence="8 9">RD4P76</strain>
    </source>
</reference>
<evidence type="ECO:0000256" key="5">
    <source>
        <dbReference type="PROSITE-ProRule" id="PRU01016"/>
    </source>
</evidence>
<dbReference type="Proteomes" id="UP001518925">
    <property type="component" value="Unassembled WGS sequence"/>
</dbReference>
<evidence type="ECO:0000313" key="8">
    <source>
        <dbReference type="EMBL" id="MBM6616987.1"/>
    </source>
</evidence>
<dbReference type="InterPro" id="IPR001525">
    <property type="entry name" value="C5_MeTfrase"/>
</dbReference>
<dbReference type="PRINTS" id="PR00105">
    <property type="entry name" value="C5METTRFRASE"/>
</dbReference>
<proteinExistence type="inferred from homology"/>
<dbReference type="EMBL" id="JAFELM010000017">
    <property type="protein sequence ID" value="MBM6616987.1"/>
    <property type="molecule type" value="Genomic_DNA"/>
</dbReference>
<dbReference type="PROSITE" id="PS00094">
    <property type="entry name" value="C5_MTASE_1"/>
    <property type="match status" value="1"/>
</dbReference>
<dbReference type="InterPro" id="IPR050750">
    <property type="entry name" value="C5-MTase"/>
</dbReference>
<dbReference type="PANTHER" id="PTHR46098:SF1">
    <property type="entry name" value="TRNA (CYTOSINE(38)-C(5))-METHYLTRANSFERASE"/>
    <property type="match status" value="1"/>
</dbReference>
<dbReference type="Gene3D" id="3.40.50.150">
    <property type="entry name" value="Vaccinia Virus protein VP39"/>
    <property type="match status" value="1"/>
</dbReference>
<dbReference type="NCBIfam" id="TIGR00675">
    <property type="entry name" value="dcm"/>
    <property type="match status" value="1"/>
</dbReference>
<dbReference type="GO" id="GO:0008168">
    <property type="term" value="F:methyltransferase activity"/>
    <property type="evidence" value="ECO:0007669"/>
    <property type="project" value="UniProtKB-KW"/>
</dbReference>
<evidence type="ECO:0000256" key="4">
    <source>
        <dbReference type="ARBA" id="ARBA00022747"/>
    </source>
</evidence>
<name>A0ABS2DET6_9BACI</name>
<comment type="caution">
    <text evidence="8">The sequence shown here is derived from an EMBL/GenBank/DDBJ whole genome shotgun (WGS) entry which is preliminary data.</text>
</comment>
<dbReference type="InterPro" id="IPR018117">
    <property type="entry name" value="C5_DNA_meth_AS"/>
</dbReference>
<dbReference type="PROSITE" id="PS00095">
    <property type="entry name" value="C5_MTASE_2"/>
    <property type="match status" value="1"/>
</dbReference>
<dbReference type="PROSITE" id="PS51679">
    <property type="entry name" value="SAM_MT_C5"/>
    <property type="match status" value="1"/>
</dbReference>
<protein>
    <recommendedName>
        <fullName evidence="7">Cytosine-specific methyltransferase</fullName>
        <ecNumber evidence="7">2.1.1.37</ecNumber>
    </recommendedName>
</protein>
<dbReference type="PANTHER" id="PTHR46098">
    <property type="entry name" value="TRNA (CYTOSINE(38)-C(5))-METHYLTRANSFERASE"/>
    <property type="match status" value="1"/>
</dbReference>
<organism evidence="8 9">
    <name type="scientific">Bacillus suaedaesalsae</name>
    <dbReference type="NCBI Taxonomy" id="2810349"/>
    <lineage>
        <taxon>Bacteria</taxon>
        <taxon>Bacillati</taxon>
        <taxon>Bacillota</taxon>
        <taxon>Bacilli</taxon>
        <taxon>Bacillales</taxon>
        <taxon>Bacillaceae</taxon>
        <taxon>Bacillus</taxon>
    </lineage>
</organism>
<comment type="similarity">
    <text evidence="5 6">Belongs to the class I-like SAM-binding methyltransferase superfamily. C5-methyltransferase family.</text>
</comment>
<dbReference type="Pfam" id="PF00145">
    <property type="entry name" value="DNA_methylase"/>
    <property type="match status" value="1"/>
</dbReference>
<evidence type="ECO:0000256" key="3">
    <source>
        <dbReference type="ARBA" id="ARBA00022691"/>
    </source>
</evidence>
<dbReference type="InterPro" id="IPR031303">
    <property type="entry name" value="C5_meth_CS"/>
</dbReference>
<accession>A0ABS2DET6</accession>
<keyword evidence="9" id="KW-1185">Reference proteome</keyword>
<evidence type="ECO:0000256" key="6">
    <source>
        <dbReference type="RuleBase" id="RU000416"/>
    </source>
</evidence>
<evidence type="ECO:0000313" key="9">
    <source>
        <dbReference type="Proteomes" id="UP001518925"/>
    </source>
</evidence>